<keyword evidence="7" id="KW-0288">FMN</keyword>
<keyword evidence="8" id="KW-0808">Transferase</keyword>
<evidence type="ECO:0000256" key="15">
    <source>
        <dbReference type="ARBA" id="ARBA00023170"/>
    </source>
</evidence>
<evidence type="ECO:0000256" key="4">
    <source>
        <dbReference type="ARBA" id="ARBA00022553"/>
    </source>
</evidence>
<dbReference type="PANTHER" id="PTHR41523">
    <property type="entry name" value="TWO-COMPONENT SYSTEM SENSOR PROTEIN"/>
    <property type="match status" value="1"/>
</dbReference>
<dbReference type="InterPro" id="IPR011102">
    <property type="entry name" value="Sig_transdc_His_kinase_HWE"/>
</dbReference>
<proteinExistence type="predicted"/>
<dbReference type="CDD" id="cd00130">
    <property type="entry name" value="PAS"/>
    <property type="match status" value="2"/>
</dbReference>
<evidence type="ECO:0000256" key="8">
    <source>
        <dbReference type="ARBA" id="ARBA00022679"/>
    </source>
</evidence>
<dbReference type="EC" id="2.7.13.3" evidence="2"/>
<sequence length="496" mass="53291">MSEASGQIDGGATADFGGTYWWHGERINDAGVILAASQIDSADYRAIVDNLPTLCWIANADGYITWYNRRWHEYCGTTPAQMEGWGWQSVHDPAVLPQVMESWTASIASGEPFEMVFPLRGADGVFRPFLTRIIPVRDTAGTVCRWVGNNIDITRQILAQNDLRQAQQDLQAANASLAERQGFLSSVLSASTDCIKVLELDGTLSFMSEGGMEVMEIGDFNAVRGCPWPDLMKDGGVGLAKDAIDAAREGRSTVFEAAADTYAGRPKWWSISVSPIRGHDGRVERILSVSRDITALHEARERQDLLNGELAHRLKNTLSVIQAIANQTLGSAVNRDALASFGSRLVALSGAHDVLTKQSWAAASIADVAGGVLGSFDDGARILLSGPDVAIGARATLSLSLLLHELATNAVKYGALSVTDGSVELLWTIEHEGGEKILSLSWCERGGPPAKAPSRRGFGSRIIRMGLTGAGGTDIKYEDKGLSFHAVAPLDQLQQS</sequence>
<keyword evidence="9" id="KW-0677">Repeat</keyword>
<dbReference type="Pfam" id="PF08448">
    <property type="entry name" value="PAS_4"/>
    <property type="match status" value="2"/>
</dbReference>
<dbReference type="InterPro" id="IPR000014">
    <property type="entry name" value="PAS"/>
</dbReference>
<dbReference type="Gene3D" id="3.30.450.20">
    <property type="entry name" value="PAS domain"/>
    <property type="match status" value="2"/>
</dbReference>
<evidence type="ECO:0000256" key="10">
    <source>
        <dbReference type="ARBA" id="ARBA00022741"/>
    </source>
</evidence>
<evidence type="ECO:0000256" key="14">
    <source>
        <dbReference type="ARBA" id="ARBA00023026"/>
    </source>
</evidence>
<comment type="catalytic activity">
    <reaction evidence="1">
        <text>ATP + protein L-histidine = ADP + protein N-phospho-L-histidine.</text>
        <dbReference type="EC" id="2.7.13.3"/>
    </reaction>
</comment>
<dbReference type="Pfam" id="PF07536">
    <property type="entry name" value="HWE_HK"/>
    <property type="match status" value="1"/>
</dbReference>
<evidence type="ECO:0000256" key="2">
    <source>
        <dbReference type="ARBA" id="ARBA00012438"/>
    </source>
</evidence>
<evidence type="ECO:0000313" key="17">
    <source>
        <dbReference type="EMBL" id="NJC32843.1"/>
    </source>
</evidence>
<keyword evidence="18" id="KW-1185">Reference proteome</keyword>
<organism evidence="17 18">
    <name type="scientific">Sphingomonas jejuensis</name>
    <dbReference type="NCBI Taxonomy" id="904715"/>
    <lineage>
        <taxon>Bacteria</taxon>
        <taxon>Pseudomonadati</taxon>
        <taxon>Pseudomonadota</taxon>
        <taxon>Alphaproteobacteria</taxon>
        <taxon>Sphingomonadales</taxon>
        <taxon>Sphingomonadaceae</taxon>
        <taxon>Sphingomonas</taxon>
    </lineage>
</organism>
<dbReference type="PANTHER" id="PTHR41523:SF7">
    <property type="entry name" value="HISTIDINE KINASE"/>
    <property type="match status" value="1"/>
</dbReference>
<dbReference type="InterPro" id="IPR036890">
    <property type="entry name" value="HATPase_C_sf"/>
</dbReference>
<keyword evidence="10" id="KW-0547">Nucleotide-binding</keyword>
<evidence type="ECO:0000256" key="9">
    <source>
        <dbReference type="ARBA" id="ARBA00022737"/>
    </source>
</evidence>
<evidence type="ECO:0000256" key="5">
    <source>
        <dbReference type="ARBA" id="ARBA00022606"/>
    </source>
</evidence>
<dbReference type="PROSITE" id="PS50113">
    <property type="entry name" value="PAC"/>
    <property type="match status" value="2"/>
</dbReference>
<feature type="domain" description="PAC" evidence="16">
    <location>
        <begin position="253"/>
        <end position="305"/>
    </location>
</feature>
<keyword evidence="3" id="KW-0600">Photoreceptor protein</keyword>
<evidence type="ECO:0000256" key="3">
    <source>
        <dbReference type="ARBA" id="ARBA00022543"/>
    </source>
</evidence>
<evidence type="ECO:0000256" key="6">
    <source>
        <dbReference type="ARBA" id="ARBA00022630"/>
    </source>
</evidence>
<keyword evidence="14" id="KW-0843">Virulence</keyword>
<protein>
    <recommendedName>
        <fullName evidence="2">histidine kinase</fullName>
        <ecNumber evidence="2">2.7.13.3</ecNumber>
    </recommendedName>
</protein>
<dbReference type="InterPro" id="IPR000700">
    <property type="entry name" value="PAS-assoc_C"/>
</dbReference>
<keyword evidence="15" id="KW-0675">Receptor</keyword>
<evidence type="ECO:0000256" key="1">
    <source>
        <dbReference type="ARBA" id="ARBA00000085"/>
    </source>
</evidence>
<keyword evidence="5" id="KW-0716">Sensory transduction</keyword>
<name>A0ABX0XI55_9SPHN</name>
<dbReference type="EMBL" id="JAATJE010000001">
    <property type="protein sequence ID" value="NJC32843.1"/>
    <property type="molecule type" value="Genomic_DNA"/>
</dbReference>
<gene>
    <name evidence="17" type="ORF">GGR88_000317</name>
</gene>
<dbReference type="Proteomes" id="UP000734218">
    <property type="component" value="Unassembled WGS sequence"/>
</dbReference>
<feature type="domain" description="PAC" evidence="16">
    <location>
        <begin position="111"/>
        <end position="165"/>
    </location>
</feature>
<accession>A0ABX0XI55</accession>
<evidence type="ECO:0000256" key="13">
    <source>
        <dbReference type="ARBA" id="ARBA00022991"/>
    </source>
</evidence>
<dbReference type="SUPFAM" id="SSF55785">
    <property type="entry name" value="PYP-like sensor domain (PAS domain)"/>
    <property type="match status" value="2"/>
</dbReference>
<keyword evidence="12" id="KW-0067">ATP-binding</keyword>
<dbReference type="InterPro" id="IPR001610">
    <property type="entry name" value="PAC"/>
</dbReference>
<comment type="caution">
    <text evidence="17">The sequence shown here is derived from an EMBL/GenBank/DDBJ whole genome shotgun (WGS) entry which is preliminary data.</text>
</comment>
<evidence type="ECO:0000256" key="11">
    <source>
        <dbReference type="ARBA" id="ARBA00022777"/>
    </source>
</evidence>
<dbReference type="SMART" id="SM00091">
    <property type="entry name" value="PAS"/>
    <property type="match status" value="1"/>
</dbReference>
<evidence type="ECO:0000313" key="18">
    <source>
        <dbReference type="Proteomes" id="UP000734218"/>
    </source>
</evidence>
<dbReference type="SMART" id="SM00086">
    <property type="entry name" value="PAC"/>
    <property type="match status" value="2"/>
</dbReference>
<keyword evidence="6" id="KW-0285">Flavoprotein</keyword>
<evidence type="ECO:0000256" key="12">
    <source>
        <dbReference type="ARBA" id="ARBA00022840"/>
    </source>
</evidence>
<dbReference type="InterPro" id="IPR035965">
    <property type="entry name" value="PAS-like_dom_sf"/>
</dbReference>
<evidence type="ECO:0000256" key="7">
    <source>
        <dbReference type="ARBA" id="ARBA00022643"/>
    </source>
</evidence>
<dbReference type="NCBIfam" id="TIGR00229">
    <property type="entry name" value="sensory_box"/>
    <property type="match status" value="2"/>
</dbReference>
<reference evidence="17 18" key="1">
    <citation type="submission" date="2020-03" db="EMBL/GenBank/DDBJ databases">
        <title>Genomic Encyclopedia of Type Strains, Phase IV (KMG-IV): sequencing the most valuable type-strain genomes for metagenomic binning, comparative biology and taxonomic classification.</title>
        <authorList>
            <person name="Goeker M."/>
        </authorList>
    </citation>
    <scope>NUCLEOTIDE SEQUENCE [LARGE SCALE GENOMIC DNA]</scope>
    <source>
        <strain evidence="17 18">DSM 27651</strain>
    </source>
</reference>
<dbReference type="RefSeq" id="WP_209023170.1">
    <property type="nucleotide sequence ID" value="NZ_JAATJE010000001.1"/>
</dbReference>
<dbReference type="Gene3D" id="3.30.565.10">
    <property type="entry name" value="Histidine kinase-like ATPase, C-terminal domain"/>
    <property type="match status" value="1"/>
</dbReference>
<dbReference type="SMART" id="SM00911">
    <property type="entry name" value="HWE_HK"/>
    <property type="match status" value="1"/>
</dbReference>
<dbReference type="InterPro" id="IPR013656">
    <property type="entry name" value="PAS_4"/>
</dbReference>
<evidence type="ECO:0000259" key="16">
    <source>
        <dbReference type="PROSITE" id="PS50113"/>
    </source>
</evidence>
<keyword evidence="11" id="KW-0418">Kinase</keyword>
<keyword evidence="4" id="KW-0597">Phosphoprotein</keyword>
<keyword evidence="13" id="KW-0157">Chromophore</keyword>